<dbReference type="Gene3D" id="2.170.130.20">
    <property type="entry name" value="LCCL-like domain"/>
    <property type="match status" value="1"/>
</dbReference>
<dbReference type="EMBL" id="KB020664">
    <property type="protein sequence ID" value="ELA33208.1"/>
    <property type="molecule type" value="Genomic_DNA"/>
</dbReference>
<feature type="compositionally biased region" description="Basic and acidic residues" evidence="1">
    <location>
        <begin position="763"/>
        <end position="775"/>
    </location>
</feature>
<name>L2G589_COLFN</name>
<feature type="region of interest" description="Disordered" evidence="1">
    <location>
        <begin position="1"/>
        <end position="23"/>
    </location>
</feature>
<dbReference type="Pfam" id="PF08642">
    <property type="entry name" value="Rxt3"/>
    <property type="match status" value="1"/>
</dbReference>
<feature type="compositionally biased region" description="Pro residues" evidence="1">
    <location>
        <begin position="206"/>
        <end position="230"/>
    </location>
</feature>
<feature type="compositionally biased region" description="Basic and acidic residues" evidence="1">
    <location>
        <begin position="439"/>
        <end position="473"/>
    </location>
</feature>
<feature type="compositionally biased region" description="Pro residues" evidence="1">
    <location>
        <begin position="285"/>
        <end position="304"/>
    </location>
</feature>
<feature type="region of interest" description="Disordered" evidence="1">
    <location>
        <begin position="120"/>
        <end position="695"/>
    </location>
</feature>
<evidence type="ECO:0000313" key="2">
    <source>
        <dbReference type="EMBL" id="ELA33208.1"/>
    </source>
</evidence>
<feature type="region of interest" description="Disordered" evidence="1">
    <location>
        <begin position="841"/>
        <end position="879"/>
    </location>
</feature>
<feature type="compositionally biased region" description="Basic residues" evidence="1">
    <location>
        <begin position="783"/>
        <end position="805"/>
    </location>
</feature>
<feature type="compositionally biased region" description="Pro residues" evidence="1">
    <location>
        <begin position="560"/>
        <end position="586"/>
    </location>
</feature>
<feature type="compositionally biased region" description="Basic and acidic residues" evidence="1">
    <location>
        <begin position="645"/>
        <end position="654"/>
    </location>
</feature>
<feature type="compositionally biased region" description="Basic and acidic residues" evidence="1">
    <location>
        <begin position="1171"/>
        <end position="1194"/>
    </location>
</feature>
<organism evidence="2">
    <name type="scientific">Colletotrichum fructicola (strain Nara gc5)</name>
    <name type="common">Anthracnose fungus</name>
    <name type="synonym">Colletotrichum gloeosporioides (strain Nara gc5)</name>
    <dbReference type="NCBI Taxonomy" id="1213859"/>
    <lineage>
        <taxon>Eukaryota</taxon>
        <taxon>Fungi</taxon>
        <taxon>Dikarya</taxon>
        <taxon>Ascomycota</taxon>
        <taxon>Pezizomycotina</taxon>
        <taxon>Sordariomycetes</taxon>
        <taxon>Hypocreomycetidae</taxon>
        <taxon>Glomerellales</taxon>
        <taxon>Glomerellaceae</taxon>
        <taxon>Colletotrichum</taxon>
        <taxon>Colletotrichum gloeosporioides species complex</taxon>
    </lineage>
</organism>
<dbReference type="AlphaFoldDB" id="L2G589"/>
<feature type="region of interest" description="Disordered" evidence="1">
    <location>
        <begin position="736"/>
        <end position="813"/>
    </location>
</feature>
<evidence type="ECO:0000256" key="1">
    <source>
        <dbReference type="SAM" id="MobiDB-lite"/>
    </source>
</evidence>
<feature type="region of interest" description="Disordered" evidence="1">
    <location>
        <begin position="1171"/>
        <end position="1232"/>
    </location>
</feature>
<dbReference type="InterPro" id="IPR013951">
    <property type="entry name" value="Rxt3"/>
</dbReference>
<protein>
    <submittedName>
        <fullName evidence="2">Histone deacetylation protein rxt3</fullName>
    </submittedName>
</protein>
<dbReference type="STRING" id="1213859.L2G589"/>
<feature type="region of interest" description="Disordered" evidence="1">
    <location>
        <begin position="1015"/>
        <end position="1052"/>
    </location>
</feature>
<sequence length="1232" mass="135155">MRPFASSGPMVTQPPSHQDTHHRQVCRDPLDLLDPFSSSTFLATRQPVQRESLIPAPHPLKPTIDDSIAVFSKGRLSRYSRSPTLSASSPSLRRTFAYAIHLVGFELKTSARWIQDNRHRNAASQYSRSPFPPNQNQPATSTPNQAPFPTASSHPPPTSNPPYAEHQRRTSENPYYGQGPRSYPQEQGSGPPQPGHSRHASASSLPPGPPMNRNMPPPGSPPQPGNPQPPSHQMGHYGLPAPRGPPLNVGPPTSFPGGRELPSLASIPRTGSTGSSMSISSMLGGPPPVPRDSQPPPSHYPPPATSASSGPTFAPSIQASPRMHSASSEYQPFRRPQTPEHARPYDPRGSAAASPQGAYSTTPEMQRYGTPQAYHQRGPSAQDGRDPSRMPPGPPPRPTSQPKSFASMPPRPVDMGRNNGPEEMYARREEMPRGAMEYNPERPGLKQMNFDERYRAERERREEFEFRERESRQRAYSGGEGGRGPPPPQGEYRPQEVPRGQPPPFSRPPEHREQGPWPPRQPQPFEQQSRVPYDPAGLHPRHHEYPPTSAPGYPNQGHPAPAPQYPQPPPGDRYPPQGHPQQPPPGQQQAPPQQPFDSPERQRISHLPPQAQAPPAHRRPVDEGPPPPSVAYNAPHGTPAFVDSPRNRPVEEHPNNGQRHLLAVQEINRKGRVSPLPQAVQGAQPQLPGPAGEPGIKSEFGRMFSGIGSGVTGIGVSSPVTAGAQLPYTNASLARRDETDGPAQDSGPDAAPKPPAKGRRRKLKEEDVKGDEESTGRLTPVGRAKRPKTHQHHHHHHHHHHHTHNHGTDHANVPAPIGVTPFKNVKGTTPVPSPTGLAKDLPTAHHHHVPRPTNQHTHQVKEAPAKQAVQSPTAVIPPKPKTVVSSKAVLESVAHLPRTHLGDVLYEPKLKPARQVPNVPSSRGFSTTPTPLPWDMIKNKENCTLTVKVPKVHLTPSAREEITARRAVWGTEVYTDDSDIIAACIHGGWIRGEWADDIDADMLDLDRGLAAPEKEVPANKRRKQKEKEEKARQEANAATFLDKPPKTGPVTVPIERDMHVTLLILPRLEKYSSTTRFGIQSREFGGRYNGRKSIHDGISFQILGIRWVTNGAGTQSRLRGKGRRERMRKAMGEMNAASRGLNGAELEKEKQRLDRIRDEIVSGHWWKRDEARENGAGKDERTPSEGDKENRPAEEQQGARATNGATTNGLASNKADKMDLDESTKEVKASAS</sequence>
<dbReference type="InterPro" id="IPR036609">
    <property type="entry name" value="LCCL_sf"/>
</dbReference>
<feature type="compositionally biased region" description="Pro residues" evidence="1">
    <location>
        <begin position="389"/>
        <end position="399"/>
    </location>
</feature>
<proteinExistence type="predicted"/>
<feature type="compositionally biased region" description="Low complexity" evidence="1">
    <location>
        <begin position="305"/>
        <end position="316"/>
    </location>
</feature>
<reference evidence="2" key="1">
    <citation type="submission" date="2012-08" db="EMBL/GenBank/DDBJ databases">
        <title>Genome analysis of Colletotrichum orbiculare and Colletotrichum fructicola.</title>
        <authorList>
            <person name="Gan P.H.P."/>
            <person name="Ikeda K."/>
            <person name="Irieda H."/>
            <person name="Narusaka M."/>
            <person name="O'Connell R.J."/>
            <person name="Narusaka Y."/>
            <person name="Takano Y."/>
            <person name="Kubo Y."/>
            <person name="Shirasu K."/>
        </authorList>
    </citation>
    <scope>NUCLEOTIDE SEQUENCE</scope>
    <source>
        <strain evidence="2">Nara gc5</strain>
    </source>
</reference>
<feature type="compositionally biased region" description="Polar residues" evidence="1">
    <location>
        <begin position="136"/>
        <end position="153"/>
    </location>
</feature>
<feature type="compositionally biased region" description="Low complexity" evidence="1">
    <location>
        <begin position="270"/>
        <end position="284"/>
    </location>
</feature>
<gene>
    <name evidence="2" type="ORF">CGGC5_6898</name>
</gene>
<dbReference type="HOGENOM" id="CLU_005227_2_0_1"/>
<feature type="compositionally biased region" description="Polar residues" evidence="1">
    <location>
        <begin position="1199"/>
        <end position="1211"/>
    </location>
</feature>
<feature type="compositionally biased region" description="Basic and acidic residues" evidence="1">
    <location>
        <begin position="1214"/>
        <end position="1232"/>
    </location>
</feature>
<accession>L2G589</accession>
<feature type="compositionally biased region" description="Basic and acidic residues" evidence="1">
    <location>
        <begin position="337"/>
        <end position="346"/>
    </location>
</feature>